<sequence>MDSELQDTSLQKPGTELKKKRKRRNRGKQTRMSDDVDNGSSDSNVVEADALDNANTEEIIDLMTNKWETDDSPRVNNDINENTEYYETSIDTIHSRSPSRVETGQRFLSDANNDDEYYRRKDTNLTADNNVNIFTGVSQKTNNVFTTYDGIASSCVTSNENITKMEKSSITRLTSEDVEKLYPSTSSATETVPQLYNARALPKEAKTYELENFDRNVLIIFNQKDFGTHQRLGTDQDVKALKKTFEAFNFDVLPYTDRTVAQIKEILDAISCQDFSDYGCVAIAVLTHGDIDGSLSAKDDDYPEMDIINTLKSHKNHSLITKPRLLFVQACRGPNALAGVPVLRKGKVKSNLIYDSKPYTLPVEADMLVVHSSYTGNRTHRHEVDGSWFIQTLCKKINEMGQTDDLETILTHIKHEVAIDKEHEVYNRVTGEYDVNKQMPVVTTTLIRKLYLRRDAAEETVTSNTREMPGAIAVDSHNAGANPEPCLCTLDYYNYIRDCLREYVRDHDQDTTARSLLDLTKTFKDEETFNATKEQCALTIADHLEHSVKHYERYKFVYIKRI</sequence>
<evidence type="ECO:0000259" key="5">
    <source>
        <dbReference type="PROSITE" id="PS50207"/>
    </source>
</evidence>
<dbReference type="InterPro" id="IPR015917">
    <property type="entry name" value="Pept_C14A"/>
</dbReference>
<dbReference type="InterPro" id="IPR029030">
    <property type="entry name" value="Caspase-like_dom_sf"/>
</dbReference>
<evidence type="ECO:0000313" key="8">
    <source>
        <dbReference type="Proteomes" id="UP000791440"/>
    </source>
</evidence>
<dbReference type="GO" id="GO:0004197">
    <property type="term" value="F:cysteine-type endopeptidase activity"/>
    <property type="evidence" value="ECO:0007669"/>
    <property type="project" value="InterPro"/>
</dbReference>
<dbReference type="PANTHER" id="PTHR48169">
    <property type="entry name" value="DED DOMAIN-CONTAINING PROTEIN"/>
    <property type="match status" value="1"/>
</dbReference>
<reference evidence="7" key="2">
    <citation type="submission" date="2020-12" db="EMBL/GenBank/DDBJ databases">
        <authorList>
            <person name="Kanost M."/>
        </authorList>
    </citation>
    <scope>NUCLEOTIDE SEQUENCE</scope>
</reference>
<dbReference type="PROSITE" id="PS50207">
    <property type="entry name" value="CASPASE_P10"/>
    <property type="match status" value="1"/>
</dbReference>
<dbReference type="PRINTS" id="PR00376">
    <property type="entry name" value="IL1BCENZYME"/>
</dbReference>
<dbReference type="PROSITE" id="PS50208">
    <property type="entry name" value="CASPASE_P20"/>
    <property type="match status" value="1"/>
</dbReference>
<evidence type="ECO:0000259" key="6">
    <source>
        <dbReference type="PROSITE" id="PS50208"/>
    </source>
</evidence>
<dbReference type="SMART" id="SM00115">
    <property type="entry name" value="CASc"/>
    <property type="match status" value="1"/>
</dbReference>
<reference evidence="7" key="1">
    <citation type="journal article" date="2016" name="Insect Biochem. Mol. Biol.">
        <title>Multifaceted biological insights from a draft genome sequence of the tobacco hornworm moth, Manduca sexta.</title>
        <authorList>
            <person name="Kanost M.R."/>
            <person name="Arrese E.L."/>
            <person name="Cao X."/>
            <person name="Chen Y.R."/>
            <person name="Chellapilla S."/>
            <person name="Goldsmith M.R."/>
            <person name="Grosse-Wilde E."/>
            <person name="Heckel D.G."/>
            <person name="Herndon N."/>
            <person name="Jiang H."/>
            <person name="Papanicolaou A."/>
            <person name="Qu J."/>
            <person name="Soulages J.L."/>
            <person name="Vogel H."/>
            <person name="Walters J."/>
            <person name="Waterhouse R.M."/>
            <person name="Ahn S.J."/>
            <person name="Almeida F.C."/>
            <person name="An C."/>
            <person name="Aqrawi P."/>
            <person name="Bretschneider A."/>
            <person name="Bryant W.B."/>
            <person name="Bucks S."/>
            <person name="Chao H."/>
            <person name="Chevignon G."/>
            <person name="Christen J.M."/>
            <person name="Clarke D.F."/>
            <person name="Dittmer N.T."/>
            <person name="Ferguson L.C.F."/>
            <person name="Garavelou S."/>
            <person name="Gordon K.H.J."/>
            <person name="Gunaratna R.T."/>
            <person name="Han Y."/>
            <person name="Hauser F."/>
            <person name="He Y."/>
            <person name="Heidel-Fischer H."/>
            <person name="Hirsh A."/>
            <person name="Hu Y."/>
            <person name="Jiang H."/>
            <person name="Kalra D."/>
            <person name="Klinner C."/>
            <person name="Konig C."/>
            <person name="Kovar C."/>
            <person name="Kroll A.R."/>
            <person name="Kuwar S.S."/>
            <person name="Lee S.L."/>
            <person name="Lehman R."/>
            <person name="Li K."/>
            <person name="Li Z."/>
            <person name="Liang H."/>
            <person name="Lovelace S."/>
            <person name="Lu Z."/>
            <person name="Mansfield J.H."/>
            <person name="McCulloch K.J."/>
            <person name="Mathew T."/>
            <person name="Morton B."/>
            <person name="Muzny D.M."/>
            <person name="Neunemann D."/>
            <person name="Ongeri F."/>
            <person name="Pauchet Y."/>
            <person name="Pu L.L."/>
            <person name="Pyrousis I."/>
            <person name="Rao X.J."/>
            <person name="Redding A."/>
            <person name="Roesel C."/>
            <person name="Sanchez-Gracia A."/>
            <person name="Schaack S."/>
            <person name="Shukla A."/>
            <person name="Tetreau G."/>
            <person name="Wang Y."/>
            <person name="Xiong G.H."/>
            <person name="Traut W."/>
            <person name="Walsh T.K."/>
            <person name="Worley K.C."/>
            <person name="Wu D."/>
            <person name="Wu W."/>
            <person name="Wu Y.Q."/>
            <person name="Zhang X."/>
            <person name="Zou Z."/>
            <person name="Zucker H."/>
            <person name="Briscoe A.D."/>
            <person name="Burmester T."/>
            <person name="Clem R.J."/>
            <person name="Feyereisen R."/>
            <person name="Grimmelikhuijzen C.J.P."/>
            <person name="Hamodrakas S.J."/>
            <person name="Hansson B.S."/>
            <person name="Huguet E."/>
            <person name="Jermiin L.S."/>
            <person name="Lan Q."/>
            <person name="Lehman H.K."/>
            <person name="Lorenzen M."/>
            <person name="Merzendorfer H."/>
            <person name="Michalopoulos I."/>
            <person name="Morton D.B."/>
            <person name="Muthukrishnan S."/>
            <person name="Oakeshott J.G."/>
            <person name="Palmer W."/>
            <person name="Park Y."/>
            <person name="Passarelli A.L."/>
            <person name="Rozas J."/>
            <person name="Schwartz L.M."/>
            <person name="Smith W."/>
            <person name="Southgate A."/>
            <person name="Vilcinskas A."/>
            <person name="Vogt R."/>
            <person name="Wang P."/>
            <person name="Werren J."/>
            <person name="Yu X.Q."/>
            <person name="Zhou J.J."/>
            <person name="Brown S.J."/>
            <person name="Scherer S.E."/>
            <person name="Richards S."/>
            <person name="Blissard G.W."/>
        </authorList>
    </citation>
    <scope>NUCLEOTIDE SEQUENCE</scope>
</reference>
<dbReference type="Pfam" id="PF00656">
    <property type="entry name" value="Peptidase_C14"/>
    <property type="match status" value="1"/>
</dbReference>
<dbReference type="InterPro" id="IPR011600">
    <property type="entry name" value="Pept_C14_caspase"/>
</dbReference>
<evidence type="ECO:0000313" key="7">
    <source>
        <dbReference type="EMBL" id="KAG6457685.1"/>
    </source>
</evidence>
<proteinExistence type="inferred from homology"/>
<keyword evidence="8" id="KW-1185">Reference proteome</keyword>
<dbReference type="GO" id="GO:0006508">
    <property type="term" value="P:proteolysis"/>
    <property type="evidence" value="ECO:0007669"/>
    <property type="project" value="InterPro"/>
</dbReference>
<keyword evidence="2" id="KW-0053">Apoptosis</keyword>
<dbReference type="SUPFAM" id="SSF52129">
    <property type="entry name" value="Caspase-like"/>
    <property type="match status" value="1"/>
</dbReference>
<dbReference type="Proteomes" id="UP000791440">
    <property type="component" value="Unassembled WGS sequence"/>
</dbReference>
<dbReference type="GO" id="GO:0006915">
    <property type="term" value="P:apoptotic process"/>
    <property type="evidence" value="ECO:0007669"/>
    <property type="project" value="UniProtKB-KW"/>
</dbReference>
<feature type="domain" description="Caspase family p10" evidence="5">
    <location>
        <begin position="357"/>
        <end position="454"/>
    </location>
</feature>
<evidence type="ECO:0000256" key="2">
    <source>
        <dbReference type="ARBA" id="ARBA00022703"/>
    </source>
</evidence>
<dbReference type="EMBL" id="JH668554">
    <property type="protein sequence ID" value="KAG6457685.1"/>
    <property type="molecule type" value="Genomic_DNA"/>
</dbReference>
<evidence type="ECO:0000256" key="3">
    <source>
        <dbReference type="RuleBase" id="RU003971"/>
    </source>
</evidence>
<dbReference type="Gene3D" id="3.30.70.1470">
    <property type="entry name" value="Caspase-like"/>
    <property type="match status" value="1"/>
</dbReference>
<accession>A0A922CSB1</accession>
<dbReference type="InterPro" id="IPR002138">
    <property type="entry name" value="Pept_C14_p10"/>
</dbReference>
<evidence type="ECO:0000256" key="4">
    <source>
        <dbReference type="SAM" id="MobiDB-lite"/>
    </source>
</evidence>
<gene>
    <name evidence="7" type="ORF">O3G_MSEX010434</name>
</gene>
<comment type="caution">
    <text evidence="7">The sequence shown here is derived from an EMBL/GenBank/DDBJ whole genome shotgun (WGS) entry which is preliminary data.</text>
</comment>
<name>A0A922CSB1_MANSE</name>
<dbReference type="GO" id="GO:0005737">
    <property type="term" value="C:cytoplasm"/>
    <property type="evidence" value="ECO:0007669"/>
    <property type="project" value="UniProtKB-ARBA"/>
</dbReference>
<feature type="region of interest" description="Disordered" evidence="4">
    <location>
        <begin position="1"/>
        <end position="47"/>
    </location>
</feature>
<feature type="compositionally biased region" description="Basic residues" evidence="4">
    <location>
        <begin position="18"/>
        <end position="29"/>
    </location>
</feature>
<dbReference type="GO" id="GO:0043067">
    <property type="term" value="P:regulation of programmed cell death"/>
    <property type="evidence" value="ECO:0007669"/>
    <property type="project" value="UniProtKB-ARBA"/>
</dbReference>
<evidence type="ECO:0000256" key="1">
    <source>
        <dbReference type="ARBA" id="ARBA00010134"/>
    </source>
</evidence>
<dbReference type="Gene3D" id="3.40.50.1460">
    <property type="match status" value="1"/>
</dbReference>
<feature type="domain" description="Caspase family p20" evidence="6">
    <location>
        <begin position="218"/>
        <end position="335"/>
    </location>
</feature>
<protein>
    <submittedName>
        <fullName evidence="7">Uncharacterized protein</fullName>
    </submittedName>
</protein>
<dbReference type="InterPro" id="IPR001309">
    <property type="entry name" value="Pept_C14_p20"/>
</dbReference>
<dbReference type="AlphaFoldDB" id="A0A922CSB1"/>
<dbReference type="PANTHER" id="PTHR48169:SF7">
    <property type="entry name" value="CASPASE 10"/>
    <property type="match status" value="1"/>
</dbReference>
<comment type="similarity">
    <text evidence="1 3">Belongs to the peptidase C14A family.</text>
</comment>
<feature type="compositionally biased region" description="Polar residues" evidence="4">
    <location>
        <begin position="1"/>
        <end position="12"/>
    </location>
</feature>
<organism evidence="7 8">
    <name type="scientific">Manduca sexta</name>
    <name type="common">Tobacco hawkmoth</name>
    <name type="synonym">Tobacco hornworm</name>
    <dbReference type="NCBI Taxonomy" id="7130"/>
    <lineage>
        <taxon>Eukaryota</taxon>
        <taxon>Metazoa</taxon>
        <taxon>Ecdysozoa</taxon>
        <taxon>Arthropoda</taxon>
        <taxon>Hexapoda</taxon>
        <taxon>Insecta</taxon>
        <taxon>Pterygota</taxon>
        <taxon>Neoptera</taxon>
        <taxon>Endopterygota</taxon>
        <taxon>Lepidoptera</taxon>
        <taxon>Glossata</taxon>
        <taxon>Ditrysia</taxon>
        <taxon>Bombycoidea</taxon>
        <taxon>Sphingidae</taxon>
        <taxon>Sphinginae</taxon>
        <taxon>Sphingini</taxon>
        <taxon>Manduca</taxon>
    </lineage>
</organism>
<dbReference type="GO" id="GO:0051604">
    <property type="term" value="P:protein maturation"/>
    <property type="evidence" value="ECO:0007669"/>
    <property type="project" value="UniProtKB-ARBA"/>
</dbReference>